<dbReference type="EMBL" id="DF820457">
    <property type="protein sequence ID" value="GAK51603.1"/>
    <property type="molecule type" value="Genomic_DNA"/>
</dbReference>
<feature type="domain" description="TM2" evidence="6">
    <location>
        <begin position="2"/>
        <end position="51"/>
    </location>
</feature>
<dbReference type="InterPro" id="IPR007829">
    <property type="entry name" value="TM2"/>
</dbReference>
<name>A0A081BMI7_9BACT</name>
<evidence type="ECO:0000313" key="7">
    <source>
        <dbReference type="EMBL" id="GAK51603.1"/>
    </source>
</evidence>
<dbReference type="AlphaFoldDB" id="A0A081BMI7"/>
<evidence type="ECO:0000256" key="2">
    <source>
        <dbReference type="ARBA" id="ARBA00022692"/>
    </source>
</evidence>
<evidence type="ECO:0000256" key="4">
    <source>
        <dbReference type="ARBA" id="ARBA00023136"/>
    </source>
</evidence>
<organism evidence="7">
    <name type="scientific">Candidatus Moduliflexus flocculans</name>
    <dbReference type="NCBI Taxonomy" id="1499966"/>
    <lineage>
        <taxon>Bacteria</taxon>
        <taxon>Candidatus Moduliflexota</taxon>
        <taxon>Candidatus Moduliflexia</taxon>
        <taxon>Candidatus Moduliflexales</taxon>
        <taxon>Candidatus Moduliflexaceae</taxon>
    </lineage>
</organism>
<evidence type="ECO:0000313" key="8">
    <source>
        <dbReference type="Proteomes" id="UP000030700"/>
    </source>
</evidence>
<protein>
    <submittedName>
        <fullName evidence="7">TM2 domain protein</fullName>
    </submittedName>
</protein>
<dbReference type="STRING" id="1499966.U14_02848"/>
<keyword evidence="3 5" id="KW-1133">Transmembrane helix</keyword>
<dbReference type="PANTHER" id="PTHR21016:SF25">
    <property type="entry name" value="TM2 DOMAIN-CONTAINING PROTEIN DDB_G0277895-RELATED"/>
    <property type="match status" value="1"/>
</dbReference>
<dbReference type="InterPro" id="IPR050932">
    <property type="entry name" value="TM2D1-3-like"/>
</dbReference>
<feature type="transmembrane region" description="Helical" evidence="5">
    <location>
        <begin position="32"/>
        <end position="51"/>
    </location>
</feature>
<feature type="transmembrane region" description="Helical" evidence="5">
    <location>
        <begin position="7"/>
        <end position="26"/>
    </location>
</feature>
<gene>
    <name evidence="7" type="ORF">U14_02848</name>
</gene>
<accession>A0A081BMI7</accession>
<evidence type="ECO:0000256" key="3">
    <source>
        <dbReference type="ARBA" id="ARBA00022989"/>
    </source>
</evidence>
<evidence type="ECO:0000256" key="1">
    <source>
        <dbReference type="ARBA" id="ARBA00004141"/>
    </source>
</evidence>
<dbReference type="PROSITE" id="PS51257">
    <property type="entry name" value="PROKAR_LIPOPROTEIN"/>
    <property type="match status" value="1"/>
</dbReference>
<sequence>MKSSGIAYVLWCAGLFGGCGIHRIYLGKYGTGLLYLFTFGLFGIGQFIDLFRIPGMVERENLKEQLRQGATVNVNIHGAAGAANVVVEHRQTAQAVPPPLPQTKEEPETGKALEAKILRLARNFHGRLTPLELAANSSLSLEEADNVLENIVRRGYANMEVSDAGSIVYEFPGFLELNPPKRNELDEYETI</sequence>
<dbReference type="PANTHER" id="PTHR21016">
    <property type="entry name" value="BETA-AMYLOID BINDING PROTEIN-RELATED"/>
    <property type="match status" value="1"/>
</dbReference>
<keyword evidence="8" id="KW-1185">Reference proteome</keyword>
<evidence type="ECO:0000259" key="6">
    <source>
        <dbReference type="Pfam" id="PF05154"/>
    </source>
</evidence>
<keyword evidence="4 5" id="KW-0472">Membrane</keyword>
<dbReference type="Pfam" id="PF05154">
    <property type="entry name" value="TM2"/>
    <property type="match status" value="1"/>
</dbReference>
<proteinExistence type="predicted"/>
<dbReference type="HOGENOM" id="CLU_133283_0_0_0"/>
<evidence type="ECO:0000256" key="5">
    <source>
        <dbReference type="SAM" id="Phobius"/>
    </source>
</evidence>
<dbReference type="Proteomes" id="UP000030700">
    <property type="component" value="Unassembled WGS sequence"/>
</dbReference>
<comment type="subcellular location">
    <subcellularLocation>
        <location evidence="1">Membrane</location>
        <topology evidence="1">Multi-pass membrane protein</topology>
    </subcellularLocation>
</comment>
<reference evidence="7" key="1">
    <citation type="journal article" date="2015" name="PeerJ">
        <title>First genomic representation of candidate bacterial phylum KSB3 points to enhanced environmental sensing as a trigger of wastewater bulking.</title>
        <authorList>
            <person name="Sekiguchi Y."/>
            <person name="Ohashi A."/>
            <person name="Parks D.H."/>
            <person name="Yamauchi T."/>
            <person name="Tyson G.W."/>
            <person name="Hugenholtz P."/>
        </authorList>
    </citation>
    <scope>NUCLEOTIDE SEQUENCE [LARGE SCALE GENOMIC DNA]</scope>
</reference>
<dbReference type="GO" id="GO:0016020">
    <property type="term" value="C:membrane"/>
    <property type="evidence" value="ECO:0007669"/>
    <property type="project" value="UniProtKB-SubCell"/>
</dbReference>
<keyword evidence="2 5" id="KW-0812">Transmembrane</keyword>